<feature type="transmembrane region" description="Helical" evidence="1">
    <location>
        <begin position="25"/>
        <end position="42"/>
    </location>
</feature>
<evidence type="ECO:0000313" key="3">
    <source>
        <dbReference type="Proteomes" id="UP001642540"/>
    </source>
</evidence>
<keyword evidence="1" id="KW-1133">Transmembrane helix</keyword>
<keyword evidence="3" id="KW-1185">Reference proteome</keyword>
<feature type="transmembrane region" description="Helical" evidence="1">
    <location>
        <begin position="48"/>
        <end position="67"/>
    </location>
</feature>
<proteinExistence type="predicted"/>
<sequence>MESCKLPRQSSSGKWMNGIKKWNKFSHLAYLLVGFVHKGVIVGGNQGVIIGDTIGVIVVGTIVVMVGDIRGEIVGHRCLQGLLQGYLQESLQAYIQQVNLRFFV</sequence>
<accession>A0ABP1R576</accession>
<reference evidence="2 3" key="1">
    <citation type="submission" date="2024-08" db="EMBL/GenBank/DDBJ databases">
        <authorList>
            <person name="Cucini C."/>
            <person name="Frati F."/>
        </authorList>
    </citation>
    <scope>NUCLEOTIDE SEQUENCE [LARGE SCALE GENOMIC DNA]</scope>
</reference>
<gene>
    <name evidence="2" type="ORF">ODALV1_LOCUS18960</name>
</gene>
<evidence type="ECO:0000313" key="2">
    <source>
        <dbReference type="EMBL" id="CAL8120362.1"/>
    </source>
</evidence>
<evidence type="ECO:0000256" key="1">
    <source>
        <dbReference type="SAM" id="Phobius"/>
    </source>
</evidence>
<keyword evidence="1" id="KW-0812">Transmembrane</keyword>
<dbReference type="EMBL" id="CAXLJM020000062">
    <property type="protein sequence ID" value="CAL8120362.1"/>
    <property type="molecule type" value="Genomic_DNA"/>
</dbReference>
<name>A0ABP1R576_9HEXA</name>
<organism evidence="2 3">
    <name type="scientific">Orchesella dallaii</name>
    <dbReference type="NCBI Taxonomy" id="48710"/>
    <lineage>
        <taxon>Eukaryota</taxon>
        <taxon>Metazoa</taxon>
        <taxon>Ecdysozoa</taxon>
        <taxon>Arthropoda</taxon>
        <taxon>Hexapoda</taxon>
        <taxon>Collembola</taxon>
        <taxon>Entomobryomorpha</taxon>
        <taxon>Entomobryoidea</taxon>
        <taxon>Orchesellidae</taxon>
        <taxon>Orchesellinae</taxon>
        <taxon>Orchesella</taxon>
    </lineage>
</organism>
<protein>
    <submittedName>
        <fullName evidence="2">Uncharacterized protein</fullName>
    </submittedName>
</protein>
<keyword evidence="1" id="KW-0472">Membrane</keyword>
<dbReference type="Proteomes" id="UP001642540">
    <property type="component" value="Unassembled WGS sequence"/>
</dbReference>
<comment type="caution">
    <text evidence="2">The sequence shown here is derived from an EMBL/GenBank/DDBJ whole genome shotgun (WGS) entry which is preliminary data.</text>
</comment>